<dbReference type="InterPro" id="IPR015032">
    <property type="entry name" value="ThsB__TIR-like_domain"/>
</dbReference>
<gene>
    <name evidence="2" type="ORF">AVDCRST_MAG93-3290</name>
</gene>
<proteinExistence type="predicted"/>
<name>A0A6J4JMU9_9CHLR</name>
<sequence>WKRSTWTPSRVNGVRVAYRNGTYVAFHANKTKQPTESDIKYLNLMRAWKVRSDGDFKYTDSHAKQAAVRDTSKRATLEASLKRRLRDSKNMVLVIGQTTKEDTDWVPFEIRYAVDECEIPIIAAYPGRGRITSPGHLRHLWPRALEIRIDDGRAKVIHIPFRQGPLADAISQFSHNSYPKGGGLGRYSAEAYRSWKIA</sequence>
<dbReference type="Gene3D" id="3.40.50.11200">
    <property type="match status" value="1"/>
</dbReference>
<feature type="domain" description="Thoeris protein ThsB TIR-like" evidence="1">
    <location>
        <begin position="23"/>
        <end position="126"/>
    </location>
</feature>
<reference evidence="2" key="1">
    <citation type="submission" date="2020-02" db="EMBL/GenBank/DDBJ databases">
        <authorList>
            <person name="Meier V. D."/>
        </authorList>
    </citation>
    <scope>NUCLEOTIDE SEQUENCE</scope>
    <source>
        <strain evidence="2">AVDCRST_MAG93</strain>
    </source>
</reference>
<evidence type="ECO:0000313" key="2">
    <source>
        <dbReference type="EMBL" id="CAA9282511.1"/>
    </source>
</evidence>
<dbReference type="Pfam" id="PF08937">
    <property type="entry name" value="ThsB_TIR"/>
    <property type="match status" value="1"/>
</dbReference>
<dbReference type="AlphaFoldDB" id="A0A6J4JMU9"/>
<protein>
    <recommendedName>
        <fullName evidence="1">Thoeris protein ThsB TIR-like domain-containing protein</fullName>
    </recommendedName>
</protein>
<accession>A0A6J4JMU9</accession>
<dbReference type="EMBL" id="CADCTR010001124">
    <property type="protein sequence ID" value="CAA9282511.1"/>
    <property type="molecule type" value="Genomic_DNA"/>
</dbReference>
<organism evidence="2">
    <name type="scientific">uncultured Chloroflexia bacterium</name>
    <dbReference type="NCBI Taxonomy" id="1672391"/>
    <lineage>
        <taxon>Bacteria</taxon>
        <taxon>Bacillati</taxon>
        <taxon>Chloroflexota</taxon>
        <taxon>Chloroflexia</taxon>
        <taxon>environmental samples</taxon>
    </lineage>
</organism>
<feature type="non-terminal residue" evidence="2">
    <location>
        <position position="1"/>
    </location>
</feature>
<evidence type="ECO:0000259" key="1">
    <source>
        <dbReference type="Pfam" id="PF08937"/>
    </source>
</evidence>